<dbReference type="Gene3D" id="1.20.120.350">
    <property type="entry name" value="Voltage-gated potassium channels. Chain C"/>
    <property type="match status" value="1"/>
</dbReference>
<evidence type="ECO:0000313" key="17">
    <source>
        <dbReference type="Proteomes" id="UP000694941"/>
    </source>
</evidence>
<dbReference type="Gene3D" id="1.10.238.10">
    <property type="entry name" value="EF-hand"/>
    <property type="match status" value="1"/>
</dbReference>
<evidence type="ECO:0000256" key="5">
    <source>
        <dbReference type="ARBA" id="ARBA00022692"/>
    </source>
</evidence>
<dbReference type="InterPro" id="IPR013122">
    <property type="entry name" value="PKD1_2_channel"/>
</dbReference>
<feature type="domain" description="EF-hand" evidence="16">
    <location>
        <begin position="618"/>
        <end position="651"/>
    </location>
</feature>
<keyword evidence="10" id="KW-0966">Cell projection</keyword>
<keyword evidence="11" id="KW-0407">Ion channel</keyword>
<dbReference type="Pfam" id="PF08016">
    <property type="entry name" value="PKD_channel"/>
    <property type="match status" value="1"/>
</dbReference>
<keyword evidence="6" id="KW-0106">Calcium</keyword>
<keyword evidence="11" id="KW-0406">Ion transport</keyword>
<dbReference type="SMART" id="SM00054">
    <property type="entry name" value="EFh"/>
    <property type="match status" value="2"/>
</dbReference>
<evidence type="ECO:0000256" key="3">
    <source>
        <dbReference type="ARBA" id="ARBA00007200"/>
    </source>
</evidence>
<keyword evidence="5 15" id="KW-0812">Transmembrane</keyword>
<feature type="transmembrane region" description="Helical" evidence="15">
    <location>
        <begin position="371"/>
        <end position="393"/>
    </location>
</feature>
<keyword evidence="4" id="KW-0109">Calcium transport</keyword>
<keyword evidence="9" id="KW-0325">Glycoprotein</keyword>
<evidence type="ECO:0000256" key="2">
    <source>
        <dbReference type="ARBA" id="ARBA00004541"/>
    </source>
</evidence>
<evidence type="ECO:0000256" key="6">
    <source>
        <dbReference type="ARBA" id="ARBA00022837"/>
    </source>
</evidence>
<comment type="similarity">
    <text evidence="3">Belongs to the polycystin family.</text>
</comment>
<feature type="transmembrane region" description="Helical" evidence="15">
    <location>
        <begin position="522"/>
        <end position="543"/>
    </location>
</feature>
<dbReference type="PANTHER" id="PTHR10877">
    <property type="entry name" value="POLYCYSTIN FAMILY MEMBER"/>
    <property type="match status" value="1"/>
</dbReference>
<keyword evidence="4" id="KW-0107">Calcium channel</keyword>
<dbReference type="Gene3D" id="1.20.5.340">
    <property type="match status" value="1"/>
</dbReference>
<dbReference type="InterPro" id="IPR046791">
    <property type="entry name" value="Polycystin_dom"/>
</dbReference>
<feature type="domain" description="EF-hand" evidence="16">
    <location>
        <begin position="582"/>
        <end position="617"/>
    </location>
</feature>
<dbReference type="PANTHER" id="PTHR10877:SF183">
    <property type="entry name" value="AT14535P-RELATED"/>
    <property type="match status" value="1"/>
</dbReference>
<evidence type="ECO:0000313" key="18">
    <source>
        <dbReference type="RefSeq" id="XP_013781183.2"/>
    </source>
</evidence>
<keyword evidence="12" id="KW-0968">Cytoplasmic vesicle</keyword>
<reference evidence="18" key="1">
    <citation type="submission" date="2025-08" db="UniProtKB">
        <authorList>
            <consortium name="RefSeq"/>
        </authorList>
    </citation>
    <scope>IDENTIFICATION</scope>
    <source>
        <tissue evidence="18">Muscle</tissue>
    </source>
</reference>
<dbReference type="InterPro" id="IPR018247">
    <property type="entry name" value="EF_Hand_1_Ca_BS"/>
</dbReference>
<keyword evidence="7 15" id="KW-1133">Transmembrane helix</keyword>
<dbReference type="InterPro" id="IPR002048">
    <property type="entry name" value="EF_hand_dom"/>
</dbReference>
<evidence type="ECO:0000256" key="8">
    <source>
        <dbReference type="ARBA" id="ARBA00023136"/>
    </source>
</evidence>
<keyword evidence="17" id="KW-1185">Reference proteome</keyword>
<dbReference type="RefSeq" id="XP_013781183.2">
    <property type="nucleotide sequence ID" value="XM_013925729.2"/>
</dbReference>
<protein>
    <submittedName>
        <fullName evidence="18">Polycystic kidney disease 2-like 1 protein</fullName>
    </submittedName>
</protein>
<dbReference type="PROSITE" id="PS00018">
    <property type="entry name" value="EF_HAND_1"/>
    <property type="match status" value="1"/>
</dbReference>
<feature type="transmembrane region" description="Helical" evidence="15">
    <location>
        <begin position="460"/>
        <end position="480"/>
    </location>
</feature>
<dbReference type="InterPro" id="IPR051223">
    <property type="entry name" value="Polycystin"/>
</dbReference>
<feature type="region of interest" description="Disordered" evidence="14">
    <location>
        <begin position="1"/>
        <end position="31"/>
    </location>
</feature>
<evidence type="ECO:0000256" key="10">
    <source>
        <dbReference type="ARBA" id="ARBA00023273"/>
    </source>
</evidence>
<evidence type="ECO:0000256" key="1">
    <source>
        <dbReference type="ARBA" id="ARBA00004272"/>
    </source>
</evidence>
<evidence type="ECO:0000256" key="7">
    <source>
        <dbReference type="ARBA" id="ARBA00022989"/>
    </source>
</evidence>
<evidence type="ECO:0000256" key="13">
    <source>
        <dbReference type="SAM" id="Coils"/>
    </source>
</evidence>
<dbReference type="GeneID" id="106465500"/>
<feature type="transmembrane region" description="Helical" evidence="15">
    <location>
        <begin position="421"/>
        <end position="440"/>
    </location>
</feature>
<evidence type="ECO:0000256" key="14">
    <source>
        <dbReference type="SAM" id="MobiDB-lite"/>
    </source>
</evidence>
<dbReference type="InterPro" id="IPR027359">
    <property type="entry name" value="Volt_channel_dom_sf"/>
</dbReference>
<proteinExistence type="inferred from homology"/>
<dbReference type="SUPFAM" id="SSF47473">
    <property type="entry name" value="EF-hand"/>
    <property type="match status" value="1"/>
</dbReference>
<evidence type="ECO:0000256" key="11">
    <source>
        <dbReference type="ARBA" id="ARBA00023303"/>
    </source>
</evidence>
<dbReference type="Pfam" id="PF20519">
    <property type="entry name" value="Polycystin_dom"/>
    <property type="match status" value="1"/>
</dbReference>
<organism evidence="17 18">
    <name type="scientific">Limulus polyphemus</name>
    <name type="common">Atlantic horseshoe crab</name>
    <dbReference type="NCBI Taxonomy" id="6850"/>
    <lineage>
        <taxon>Eukaryota</taxon>
        <taxon>Metazoa</taxon>
        <taxon>Ecdysozoa</taxon>
        <taxon>Arthropoda</taxon>
        <taxon>Chelicerata</taxon>
        <taxon>Merostomata</taxon>
        <taxon>Xiphosura</taxon>
        <taxon>Limulidae</taxon>
        <taxon>Limulus</taxon>
    </lineage>
</organism>
<dbReference type="InterPro" id="IPR011992">
    <property type="entry name" value="EF-hand-dom_pair"/>
</dbReference>
<dbReference type="PRINTS" id="PR01433">
    <property type="entry name" value="POLYCYSTIN2"/>
</dbReference>
<name>A0ABM1BFV9_LIMPO</name>
<accession>A0ABM1BFV9</accession>
<sequence length="718" mass="83467">MSSTDSLARRRPLSGRSAWDNGDEDMESLGPYDSEVKEAGLIPERDRGGCWNCLKQCVGGFWSTRQMAKGKEKEDREWYVRTTLRELLIYIIFIVIFCILTFGMMSSVMYYQTKVISELFLESPFTDNRNNVKGSTQLVDFWRFVDYVMLDSLYWETWYNDNPTDLEDRNILYENRLLGPPRLRQLRVKNDSCNVHDDFKKAISQCYAVYSSHIEEKEPFGLMNGTAWTYNSEKEMNGSSHWGLIATYSGAGSYIDLGTNKSQALSVMNELRENLWITRATRAVFLDFTTYNANLNLFCVVKIVFEFPATGGMIPSWSFRTVKLLRYVSTFDYVILACEGIFCLFIIYYIIEEAIEIKQNKCTYFKSFWNILDILVILISLLCIAFSIFRTLMVNNVMESLLENPDVFSDFEFLGFWQTQFNNAVAIDVFFAWIKIFKYISFNKTMTQLSSTLSRCSKDIAGFGIMFCIVFFAYAQLGYLLFGTQVKDFSNFLKSVFTLLRIILGDFDFYEIEAANRVLGPLFFLSYVFFVFFVLMNMFLAIINDTYSEVKAEIANQKNEFEIVDYFKQGINNVMGKIGKRDHIVDIQNALKLADQDNDQKLSFDEMRHTLKRQNLSEMEIEMLFAKYDRDGNRELDSRETKQMLADLEGEKTQLDREIQMEQEGVRPFSAGGREMFTNLNVRVDKMEESIGNIVMKIDNVLGNIDFKDQSKGRHMKQ</sequence>
<dbReference type="PROSITE" id="PS50222">
    <property type="entry name" value="EF_HAND_2"/>
    <property type="match status" value="2"/>
</dbReference>
<feature type="coiled-coil region" evidence="13">
    <location>
        <begin position="638"/>
        <end position="665"/>
    </location>
</feature>
<dbReference type="Proteomes" id="UP000694941">
    <property type="component" value="Unplaced"/>
</dbReference>
<evidence type="ECO:0000259" key="16">
    <source>
        <dbReference type="PROSITE" id="PS50222"/>
    </source>
</evidence>
<dbReference type="InterPro" id="IPR003915">
    <property type="entry name" value="PKD_2"/>
</dbReference>
<keyword evidence="8 15" id="KW-0472">Membrane</keyword>
<dbReference type="Gene3D" id="1.10.287.70">
    <property type="match status" value="1"/>
</dbReference>
<feature type="transmembrane region" description="Helical" evidence="15">
    <location>
        <begin position="87"/>
        <end position="111"/>
    </location>
</feature>
<comment type="subcellular location">
    <subcellularLocation>
        <location evidence="1">Cell projection</location>
        <location evidence="1">Cilium membrane</location>
        <topology evidence="1">Multi-pass membrane protein</topology>
    </subcellularLocation>
    <subcellularLocation>
        <location evidence="2">Cytoplasmic vesicle</location>
    </subcellularLocation>
</comment>
<keyword evidence="13" id="KW-0175">Coiled coil</keyword>
<feature type="transmembrane region" description="Helical" evidence="15">
    <location>
        <begin position="333"/>
        <end position="351"/>
    </location>
</feature>
<gene>
    <name evidence="18" type="primary">LOC106465500</name>
</gene>
<evidence type="ECO:0000256" key="9">
    <source>
        <dbReference type="ARBA" id="ARBA00023180"/>
    </source>
</evidence>
<evidence type="ECO:0000256" key="15">
    <source>
        <dbReference type="SAM" id="Phobius"/>
    </source>
</evidence>
<evidence type="ECO:0000256" key="4">
    <source>
        <dbReference type="ARBA" id="ARBA00022673"/>
    </source>
</evidence>
<keyword evidence="11" id="KW-0813">Transport</keyword>
<evidence type="ECO:0000256" key="12">
    <source>
        <dbReference type="ARBA" id="ARBA00023329"/>
    </source>
</evidence>